<feature type="transmembrane region" description="Helical" evidence="8">
    <location>
        <begin position="193"/>
        <end position="217"/>
    </location>
</feature>
<keyword evidence="4 8" id="KW-1133">Transmembrane helix</keyword>
<dbReference type="EMBL" id="GDRN01098975">
    <property type="protein sequence ID" value="JAI58853.1"/>
    <property type="molecule type" value="Transcribed_RNA"/>
</dbReference>
<evidence type="ECO:0000256" key="2">
    <source>
        <dbReference type="ARBA" id="ARBA00022692"/>
    </source>
</evidence>
<dbReference type="GO" id="GO:0010976">
    <property type="term" value="P:positive regulation of neuron projection development"/>
    <property type="evidence" value="ECO:0007669"/>
    <property type="project" value="TreeGrafter"/>
</dbReference>
<feature type="domain" description="Protein kinase" evidence="9">
    <location>
        <begin position="422"/>
        <end position="712"/>
    </location>
</feature>
<proteinExistence type="predicted"/>
<keyword evidence="3" id="KW-0732">Signal</keyword>
<dbReference type="GO" id="GO:0005886">
    <property type="term" value="C:plasma membrane"/>
    <property type="evidence" value="ECO:0007669"/>
    <property type="project" value="TreeGrafter"/>
</dbReference>
<keyword evidence="6" id="KW-1015">Disulfide bond</keyword>
<dbReference type="GO" id="GO:0043235">
    <property type="term" value="C:receptor complex"/>
    <property type="evidence" value="ECO:0007669"/>
    <property type="project" value="TreeGrafter"/>
</dbReference>
<dbReference type="FunFam" id="1.10.510.10:FF:001798">
    <property type="entry name" value="Uncharacterized protein"/>
    <property type="match status" value="1"/>
</dbReference>
<dbReference type="GO" id="GO:0005524">
    <property type="term" value="F:ATP binding"/>
    <property type="evidence" value="ECO:0007669"/>
    <property type="project" value="InterPro"/>
</dbReference>
<dbReference type="PANTHER" id="PTHR24416:SF580">
    <property type="entry name" value="DISCOIDIN DOMAIN RECEPTOR, ISOFORM F"/>
    <property type="match status" value="1"/>
</dbReference>
<dbReference type="GO" id="GO:0005518">
    <property type="term" value="F:collagen binding"/>
    <property type="evidence" value="ECO:0007669"/>
    <property type="project" value="TreeGrafter"/>
</dbReference>
<dbReference type="Gene3D" id="3.30.200.20">
    <property type="entry name" value="Phosphorylase Kinase, domain 1"/>
    <property type="match status" value="1"/>
</dbReference>
<dbReference type="SMART" id="SM00219">
    <property type="entry name" value="TyrKc"/>
    <property type="match status" value="1"/>
</dbReference>
<dbReference type="Gene3D" id="1.10.510.10">
    <property type="entry name" value="Transferase(Phosphotransferase) domain 1"/>
    <property type="match status" value="1"/>
</dbReference>
<dbReference type="PANTHER" id="PTHR24416">
    <property type="entry name" value="TYROSINE-PROTEIN KINASE RECEPTOR"/>
    <property type="match status" value="1"/>
</dbReference>
<evidence type="ECO:0000256" key="1">
    <source>
        <dbReference type="ARBA" id="ARBA00004479"/>
    </source>
</evidence>
<evidence type="ECO:0000256" key="7">
    <source>
        <dbReference type="ARBA" id="ARBA00023180"/>
    </source>
</evidence>
<evidence type="ECO:0000313" key="10">
    <source>
        <dbReference type="EMBL" id="JAI58853.1"/>
    </source>
</evidence>
<protein>
    <recommendedName>
        <fullName evidence="9">Protein kinase domain-containing protein</fullName>
    </recommendedName>
</protein>
<keyword evidence="2 8" id="KW-0812">Transmembrane</keyword>
<evidence type="ECO:0000256" key="5">
    <source>
        <dbReference type="ARBA" id="ARBA00023136"/>
    </source>
</evidence>
<accession>A0A0P4VY45</accession>
<dbReference type="GO" id="GO:0051897">
    <property type="term" value="P:positive regulation of phosphatidylinositol 3-kinase/protein kinase B signal transduction"/>
    <property type="evidence" value="ECO:0007669"/>
    <property type="project" value="TreeGrafter"/>
</dbReference>
<keyword evidence="5 8" id="KW-0472">Membrane</keyword>
<dbReference type="AlphaFoldDB" id="A0A0P4VY45"/>
<dbReference type="Pfam" id="PF21114">
    <property type="entry name" value="DDR1-2_DS-like"/>
    <property type="match status" value="1"/>
</dbReference>
<evidence type="ECO:0000259" key="9">
    <source>
        <dbReference type="PROSITE" id="PS50011"/>
    </source>
</evidence>
<evidence type="ECO:0000256" key="6">
    <source>
        <dbReference type="ARBA" id="ARBA00023157"/>
    </source>
</evidence>
<dbReference type="Gene3D" id="2.60.120.1190">
    <property type="match status" value="1"/>
</dbReference>
<sequence>MRDFRFRVEFQAGVVGVSVASLRAEGCKWRCGTDGATLSPAGYEWVGWKNDSRQQQPVEITFEFETVRNFSAVHIYTNNFFTKDTQVFSRARVLFSVGGEHYHAQPPVEFEYVVDRIFETARNVTIRLHGATAKYVKLQLFFALRWILISEVAFDSEPCRCNQTEEAPPVTPTEVVDETAVPVVPAHSTSSDFLVGGLVALGVVFGVVPVTLCVLYYRSRLTRKASKISLSKANGGETKKVSMKMKDLHINMNLSQLSNGYSRAKGNLYGHVSMDEEASAMYQEPYKGPLHNPGYHTLGHTVHPPDVPLKCPLPPDTDDSVDYAVPGMNVTPPPPFSDVYSPPPPVPLTRPPMTKGLALDYPTLPPPTPPIPPPPKQHYFTASQVCQPVSIQGPAGNVAFIVSEASELTQARCVPDIAGKNLRVMETLGEGVFGSIQVCEMRGAPSGEAETVLVKCLNSRVDEAVREEFLQEAQVLSCISDINVAQLVGLTSQEPLCIIHEYLQHGDLHQFLRRHAPENPTSVMQRAAFKDGSECPVLSYGALVYIATQVASGMKHLEKLNIVHRDLAARNCLVGEGLLVKVSDLAMSQNRYHRDYCRVSEDSTLLPVRWMAWESVLQGRFSSKSDVWAFGVTLWEILTLARQQPYAELSDDGVLENVSHCCHGDGAAMMVLPQPPLCPREMYDMMTACWRPGDRQRPPFWEVLMFLQRKNLGYCLDYPE</sequence>
<dbReference type="InterPro" id="IPR048525">
    <property type="entry name" value="DDR1-2_DS-like"/>
</dbReference>
<comment type="subcellular location">
    <subcellularLocation>
        <location evidence="1">Membrane</location>
        <topology evidence="1">Single-pass type I membrane protein</topology>
    </subcellularLocation>
</comment>
<dbReference type="InterPro" id="IPR001245">
    <property type="entry name" value="Ser-Thr/Tyr_kinase_cat_dom"/>
</dbReference>
<keyword evidence="7" id="KW-0325">Glycoprotein</keyword>
<dbReference type="Pfam" id="PF07714">
    <property type="entry name" value="PK_Tyr_Ser-Thr"/>
    <property type="match status" value="1"/>
</dbReference>
<evidence type="ECO:0000256" key="3">
    <source>
        <dbReference type="ARBA" id="ARBA00022729"/>
    </source>
</evidence>
<evidence type="ECO:0000256" key="8">
    <source>
        <dbReference type="SAM" id="Phobius"/>
    </source>
</evidence>
<dbReference type="InterPro" id="IPR000719">
    <property type="entry name" value="Prot_kinase_dom"/>
</dbReference>
<dbReference type="InterPro" id="IPR011009">
    <property type="entry name" value="Kinase-like_dom_sf"/>
</dbReference>
<reference evidence="10" key="1">
    <citation type="submission" date="2015-09" db="EMBL/GenBank/DDBJ databases">
        <title>Scylla olivacea transcriptome.</title>
        <authorList>
            <person name="Ikhwanuddin M."/>
        </authorList>
    </citation>
    <scope>NUCLEOTIDE SEQUENCE</scope>
</reference>
<dbReference type="PROSITE" id="PS50011">
    <property type="entry name" value="PROTEIN_KINASE_DOM"/>
    <property type="match status" value="1"/>
</dbReference>
<name>A0A0P4VY45_SCYOL</name>
<dbReference type="SUPFAM" id="SSF56112">
    <property type="entry name" value="Protein kinase-like (PK-like)"/>
    <property type="match status" value="1"/>
</dbReference>
<dbReference type="InterPro" id="IPR020635">
    <property type="entry name" value="Tyr_kinase_cat_dom"/>
</dbReference>
<dbReference type="PROSITE" id="PS00109">
    <property type="entry name" value="PROTEIN_KINASE_TYR"/>
    <property type="match status" value="1"/>
</dbReference>
<dbReference type="InterPro" id="IPR008266">
    <property type="entry name" value="Tyr_kinase_AS"/>
</dbReference>
<evidence type="ECO:0000256" key="4">
    <source>
        <dbReference type="ARBA" id="ARBA00022989"/>
    </source>
</evidence>
<dbReference type="GO" id="GO:0038062">
    <property type="term" value="F:protein tyrosine kinase collagen receptor activity"/>
    <property type="evidence" value="ECO:0007669"/>
    <property type="project" value="TreeGrafter"/>
</dbReference>
<dbReference type="InterPro" id="IPR050122">
    <property type="entry name" value="RTK"/>
</dbReference>
<organism evidence="10">
    <name type="scientific">Scylla olivacea</name>
    <name type="common">Orange mud crab</name>
    <name type="synonym">Cancer olivacea</name>
    <dbReference type="NCBI Taxonomy" id="85551"/>
    <lineage>
        <taxon>Eukaryota</taxon>
        <taxon>Metazoa</taxon>
        <taxon>Ecdysozoa</taxon>
        <taxon>Arthropoda</taxon>
        <taxon>Crustacea</taxon>
        <taxon>Multicrustacea</taxon>
        <taxon>Malacostraca</taxon>
        <taxon>Eumalacostraca</taxon>
        <taxon>Eucarida</taxon>
        <taxon>Decapoda</taxon>
        <taxon>Pleocyemata</taxon>
        <taxon>Brachyura</taxon>
        <taxon>Eubrachyura</taxon>
        <taxon>Portunoidea</taxon>
        <taxon>Portunidae</taxon>
        <taxon>Portuninae</taxon>
        <taxon>Scylla</taxon>
    </lineage>
</organism>
<dbReference type="PRINTS" id="PR00109">
    <property type="entry name" value="TYRKINASE"/>
</dbReference>